<dbReference type="InterPro" id="IPR012999">
    <property type="entry name" value="Pyr_OxRdtase_I_AS"/>
</dbReference>
<dbReference type="InterPro" id="IPR050151">
    <property type="entry name" value="Class-I_Pyr_Nuc-Dis_Oxidored"/>
</dbReference>
<dbReference type="Pfam" id="PF07992">
    <property type="entry name" value="Pyr_redox_2"/>
    <property type="match status" value="1"/>
</dbReference>
<dbReference type="GO" id="GO:0005737">
    <property type="term" value="C:cytoplasm"/>
    <property type="evidence" value="ECO:0007669"/>
    <property type="project" value="UniProtKB-SubCell"/>
</dbReference>
<keyword evidence="14" id="KW-0547">Nucleotide-binding</keyword>
<evidence type="ECO:0000256" key="4">
    <source>
        <dbReference type="ARBA" id="ARBA00016961"/>
    </source>
</evidence>
<evidence type="ECO:0000256" key="6">
    <source>
        <dbReference type="ARBA" id="ARBA00022630"/>
    </source>
</evidence>
<evidence type="ECO:0000259" key="18">
    <source>
        <dbReference type="Pfam" id="PF07992"/>
    </source>
</evidence>
<dbReference type="PRINTS" id="PR00368">
    <property type="entry name" value="FADPNR"/>
</dbReference>
<dbReference type="InterPro" id="IPR023753">
    <property type="entry name" value="FAD/NAD-binding_dom"/>
</dbReference>
<feature type="domain" description="Pyridine nucleotide-disulphide oxidoreductase dimerisation" evidence="17">
    <location>
        <begin position="343"/>
        <end position="451"/>
    </location>
</feature>
<reference evidence="19" key="2">
    <citation type="journal article" date="2021" name="PeerJ">
        <title>Extensive microbial diversity within the chicken gut microbiome revealed by metagenomics and culture.</title>
        <authorList>
            <person name="Gilroy R."/>
            <person name="Ravi A."/>
            <person name="Getino M."/>
            <person name="Pursley I."/>
            <person name="Horton D.L."/>
            <person name="Alikhan N.F."/>
            <person name="Baker D."/>
            <person name="Gharbi K."/>
            <person name="Hall N."/>
            <person name="Watson M."/>
            <person name="Adriaenssens E.M."/>
            <person name="Foster-Nyarko E."/>
            <person name="Jarju S."/>
            <person name="Secka A."/>
            <person name="Antonio M."/>
            <person name="Oren A."/>
            <person name="Chaudhuri R.R."/>
            <person name="La Ragione R."/>
            <person name="Hildebrand F."/>
            <person name="Pallen M.J."/>
        </authorList>
    </citation>
    <scope>NUCLEOTIDE SEQUENCE</scope>
    <source>
        <strain evidence="19">ChiSjej4B22-8148</strain>
    </source>
</reference>
<evidence type="ECO:0000256" key="11">
    <source>
        <dbReference type="ARBA" id="ARBA00023284"/>
    </source>
</evidence>
<evidence type="ECO:0000256" key="10">
    <source>
        <dbReference type="ARBA" id="ARBA00023157"/>
    </source>
</evidence>
<feature type="binding site" evidence="14">
    <location>
        <position position="309"/>
    </location>
    <ligand>
        <name>FAD</name>
        <dbReference type="ChEBI" id="CHEBI:57692"/>
    </ligand>
</feature>
<dbReference type="PANTHER" id="PTHR22912:SF217">
    <property type="entry name" value="DIHYDROLIPOYL DEHYDROGENASE"/>
    <property type="match status" value="1"/>
</dbReference>
<comment type="caution">
    <text evidence="19">The sequence shown here is derived from an EMBL/GenBank/DDBJ whole genome shotgun (WGS) entry which is preliminary data.</text>
</comment>
<dbReference type="InterPro" id="IPR016156">
    <property type="entry name" value="FAD/NAD-linked_Rdtase_dimer_sf"/>
</dbReference>
<dbReference type="EC" id="1.8.1.4" evidence="3 16"/>
<evidence type="ECO:0000256" key="14">
    <source>
        <dbReference type="PIRSR" id="PIRSR000350-3"/>
    </source>
</evidence>
<evidence type="ECO:0000313" key="20">
    <source>
        <dbReference type="Proteomes" id="UP000886757"/>
    </source>
</evidence>
<dbReference type="FunFam" id="3.30.390.30:FF:000001">
    <property type="entry name" value="Dihydrolipoyl dehydrogenase"/>
    <property type="match status" value="1"/>
</dbReference>
<comment type="similarity">
    <text evidence="2 16">Belongs to the class-I pyridine nucleotide-disulfide oxidoreductase family.</text>
</comment>
<evidence type="ECO:0000256" key="2">
    <source>
        <dbReference type="ARBA" id="ARBA00007532"/>
    </source>
</evidence>
<feature type="disulfide bond" description="Redox-active" evidence="15">
    <location>
        <begin position="42"/>
        <end position="47"/>
    </location>
</feature>
<evidence type="ECO:0000256" key="1">
    <source>
        <dbReference type="ARBA" id="ARBA00004496"/>
    </source>
</evidence>
<reference evidence="19" key="1">
    <citation type="submission" date="2020-10" db="EMBL/GenBank/DDBJ databases">
        <authorList>
            <person name="Gilroy R."/>
        </authorList>
    </citation>
    <scope>NUCLEOTIDE SEQUENCE</scope>
    <source>
        <strain evidence="19">ChiSjej4B22-8148</strain>
    </source>
</reference>
<keyword evidence="10" id="KW-1015">Disulfide bond</keyword>
<dbReference type="GO" id="GO:0050660">
    <property type="term" value="F:flavin adenine dinucleotide binding"/>
    <property type="evidence" value="ECO:0007669"/>
    <property type="project" value="InterPro"/>
</dbReference>
<evidence type="ECO:0000256" key="5">
    <source>
        <dbReference type="ARBA" id="ARBA00022490"/>
    </source>
</evidence>
<feature type="active site" description="Proton acceptor" evidence="13">
    <location>
        <position position="441"/>
    </location>
</feature>
<accession>A0A9D1AAA4</accession>
<feature type="binding site" evidence="14">
    <location>
        <position position="201"/>
    </location>
    <ligand>
        <name>NAD(+)</name>
        <dbReference type="ChEBI" id="CHEBI:57540"/>
    </ligand>
</feature>
<feature type="binding site" evidence="14">
    <location>
        <begin position="178"/>
        <end position="185"/>
    </location>
    <ligand>
        <name>NAD(+)</name>
        <dbReference type="ChEBI" id="CHEBI:57540"/>
    </ligand>
</feature>
<dbReference type="Gene3D" id="3.50.50.60">
    <property type="entry name" value="FAD/NAD(P)-binding domain"/>
    <property type="match status" value="2"/>
</dbReference>
<dbReference type="InterPro" id="IPR001100">
    <property type="entry name" value="Pyr_nuc-diS_OxRdtase"/>
</dbReference>
<dbReference type="PANTHER" id="PTHR22912">
    <property type="entry name" value="DISULFIDE OXIDOREDUCTASE"/>
    <property type="match status" value="1"/>
</dbReference>
<dbReference type="InterPro" id="IPR006258">
    <property type="entry name" value="Lipoamide_DH"/>
</dbReference>
<organism evidence="19 20">
    <name type="scientific">Candidatus Choladousia intestinavium</name>
    <dbReference type="NCBI Taxonomy" id="2840727"/>
    <lineage>
        <taxon>Bacteria</taxon>
        <taxon>Bacillati</taxon>
        <taxon>Bacillota</taxon>
        <taxon>Clostridia</taxon>
        <taxon>Lachnospirales</taxon>
        <taxon>Lachnospiraceae</taxon>
        <taxon>Lachnospiraceae incertae sedis</taxon>
        <taxon>Candidatus Choladousia</taxon>
    </lineage>
</organism>
<protein>
    <recommendedName>
        <fullName evidence="4 16">Dihydrolipoyl dehydrogenase</fullName>
        <ecNumber evidence="3 16">1.8.1.4</ecNumber>
    </recommendedName>
</protein>
<keyword evidence="6 16" id="KW-0285">Flavoprotein</keyword>
<proteinExistence type="inferred from homology"/>
<comment type="miscellaneous">
    <text evidence="16">The active site is a redox-active disulfide bond.</text>
</comment>
<dbReference type="SUPFAM" id="SSF51905">
    <property type="entry name" value="FAD/NAD(P)-binding domain"/>
    <property type="match status" value="1"/>
</dbReference>
<dbReference type="NCBIfam" id="TIGR01350">
    <property type="entry name" value="lipoamide_DH"/>
    <property type="match status" value="1"/>
</dbReference>
<dbReference type="InterPro" id="IPR004099">
    <property type="entry name" value="Pyr_nucl-diS_OxRdtase_dimer"/>
</dbReference>
<dbReference type="AlphaFoldDB" id="A0A9D1AAA4"/>
<dbReference type="PROSITE" id="PS00076">
    <property type="entry name" value="PYRIDINE_REDOX_1"/>
    <property type="match status" value="1"/>
</dbReference>
<evidence type="ECO:0000256" key="15">
    <source>
        <dbReference type="PIRSR" id="PIRSR000350-4"/>
    </source>
</evidence>
<dbReference type="InterPro" id="IPR036188">
    <property type="entry name" value="FAD/NAD-bd_sf"/>
</dbReference>
<keyword evidence="7 14" id="KW-0274">FAD</keyword>
<comment type="cofactor">
    <cofactor evidence="14 16">
        <name>FAD</name>
        <dbReference type="ChEBI" id="CHEBI:57692"/>
    </cofactor>
    <text evidence="14 16">Binds 1 FAD per subunit.</text>
</comment>
<dbReference type="PRINTS" id="PR00411">
    <property type="entry name" value="PNDRDTASEI"/>
</dbReference>
<name>A0A9D1AAA4_9FIRM</name>
<feature type="binding site" evidence="14">
    <location>
        <position position="269"/>
    </location>
    <ligand>
        <name>NAD(+)</name>
        <dbReference type="ChEBI" id="CHEBI:57540"/>
    </ligand>
</feature>
<comment type="catalytic activity">
    <reaction evidence="12 16">
        <text>N(6)-[(R)-dihydrolipoyl]-L-lysyl-[protein] + NAD(+) = N(6)-[(R)-lipoyl]-L-lysyl-[protein] + NADH + H(+)</text>
        <dbReference type="Rhea" id="RHEA:15045"/>
        <dbReference type="Rhea" id="RHEA-COMP:10474"/>
        <dbReference type="Rhea" id="RHEA-COMP:10475"/>
        <dbReference type="ChEBI" id="CHEBI:15378"/>
        <dbReference type="ChEBI" id="CHEBI:57540"/>
        <dbReference type="ChEBI" id="CHEBI:57945"/>
        <dbReference type="ChEBI" id="CHEBI:83099"/>
        <dbReference type="ChEBI" id="CHEBI:83100"/>
        <dbReference type="EC" id="1.8.1.4"/>
    </reaction>
</comment>
<evidence type="ECO:0000256" key="9">
    <source>
        <dbReference type="ARBA" id="ARBA00023027"/>
    </source>
</evidence>
<evidence type="ECO:0000256" key="12">
    <source>
        <dbReference type="ARBA" id="ARBA00049187"/>
    </source>
</evidence>
<dbReference type="PIRSF" id="PIRSF000350">
    <property type="entry name" value="Mercury_reductase_MerA"/>
    <property type="match status" value="1"/>
</dbReference>
<feature type="binding site" evidence="14">
    <location>
        <position position="114"/>
    </location>
    <ligand>
        <name>FAD</name>
        <dbReference type="ChEBI" id="CHEBI:57692"/>
    </ligand>
</feature>
<dbReference type="Proteomes" id="UP000886757">
    <property type="component" value="Unassembled WGS sequence"/>
</dbReference>
<evidence type="ECO:0000259" key="17">
    <source>
        <dbReference type="Pfam" id="PF02852"/>
    </source>
</evidence>
<keyword evidence="9 14" id="KW-0520">NAD</keyword>
<dbReference type="GO" id="GO:0004148">
    <property type="term" value="F:dihydrolipoyl dehydrogenase (NADH) activity"/>
    <property type="evidence" value="ECO:0007669"/>
    <property type="project" value="UniProtKB-EC"/>
</dbReference>
<dbReference type="SUPFAM" id="SSF55424">
    <property type="entry name" value="FAD/NAD-linked reductases, dimerisation (C-terminal) domain"/>
    <property type="match status" value="1"/>
</dbReference>
<evidence type="ECO:0000256" key="16">
    <source>
        <dbReference type="RuleBase" id="RU003692"/>
    </source>
</evidence>
<dbReference type="EMBL" id="DVGK01000012">
    <property type="protein sequence ID" value="HIR12456.1"/>
    <property type="molecule type" value="Genomic_DNA"/>
</dbReference>
<gene>
    <name evidence="19" type="primary">lpdA</name>
    <name evidence="19" type="ORF">IAB31_00855</name>
</gene>
<dbReference type="Gene3D" id="3.30.390.30">
    <property type="match status" value="1"/>
</dbReference>
<feature type="domain" description="FAD/NAD(P)-binding" evidence="18">
    <location>
        <begin position="5"/>
        <end position="324"/>
    </location>
</feature>
<keyword evidence="5" id="KW-0963">Cytoplasm</keyword>
<keyword evidence="8 16" id="KW-0560">Oxidoreductase</keyword>
<evidence type="ECO:0000256" key="8">
    <source>
        <dbReference type="ARBA" id="ARBA00023002"/>
    </source>
</evidence>
<keyword evidence="11 16" id="KW-0676">Redox-active center</keyword>
<dbReference type="GO" id="GO:0006103">
    <property type="term" value="P:2-oxoglutarate metabolic process"/>
    <property type="evidence" value="ECO:0007669"/>
    <property type="project" value="TreeGrafter"/>
</dbReference>
<dbReference type="Pfam" id="PF02852">
    <property type="entry name" value="Pyr_redox_dim"/>
    <property type="match status" value="1"/>
</dbReference>
<feature type="binding site" evidence="14">
    <location>
        <begin position="315"/>
        <end position="318"/>
    </location>
    <ligand>
        <name>FAD</name>
        <dbReference type="ChEBI" id="CHEBI:57692"/>
    </ligand>
</feature>
<evidence type="ECO:0000313" key="19">
    <source>
        <dbReference type="EMBL" id="HIR12456.1"/>
    </source>
</evidence>
<sequence>MEQNYDLAIIGGGPAGYTAAIEAAKHGFKTVLIEKDRLGGTCLQRGCIPTKTILHSVSLYAGVKREREKGIFDGEIQFHMERLQEHKRNIILQLQEGISTLMKKNRVQVVTGTGVLLDRHTVLVKGEEENKLSAEKVLIAAGSQTVIPKIPGHNLKNVFTSSELLEKEEIFPTLTIIGGGVIGMEFAALYSGLGCQVTVLEFMDRILGNMDREISQNLKMIMKKRGVEIHTGAKVEEIKEKPDGRLACVYQEKEEKRESVSDGVLLAAGRRPAAEGLFTHEIFLETDRGRILTDENGQTSITGIYAAGDVTGGGMLAHAASAQAVNAVCHMAGMPPLMDLSYIPSCVYTEPEIACIGLNQDEAKKRGIEVLVKKYPMSGNGKTVLSGEERGFVKVIAERKSHRILGAQMMCARATDMISQFSAAAVNGWSLEDLGRIVYPHPTFSEGIGEAVRD</sequence>
<feature type="binding site" evidence="14">
    <location>
        <position position="51"/>
    </location>
    <ligand>
        <name>FAD</name>
        <dbReference type="ChEBI" id="CHEBI:57692"/>
    </ligand>
</feature>
<evidence type="ECO:0000256" key="13">
    <source>
        <dbReference type="PIRSR" id="PIRSR000350-2"/>
    </source>
</evidence>
<evidence type="ECO:0000256" key="3">
    <source>
        <dbReference type="ARBA" id="ARBA00012608"/>
    </source>
</evidence>
<evidence type="ECO:0000256" key="7">
    <source>
        <dbReference type="ARBA" id="ARBA00022827"/>
    </source>
</evidence>
<comment type="subcellular location">
    <subcellularLocation>
        <location evidence="1">Cytoplasm</location>
    </subcellularLocation>
</comment>